<evidence type="ECO:0000256" key="2">
    <source>
        <dbReference type="ARBA" id="ARBA00008834"/>
    </source>
</evidence>
<dbReference type="InterPro" id="IPR006626">
    <property type="entry name" value="PbH1"/>
</dbReference>
<gene>
    <name evidence="11" type="ORF">CTI12_AA290680</name>
</gene>
<dbReference type="SUPFAM" id="SSF51126">
    <property type="entry name" value="Pectin lyase-like"/>
    <property type="match status" value="2"/>
</dbReference>
<evidence type="ECO:0000256" key="3">
    <source>
        <dbReference type="ARBA" id="ARBA00022512"/>
    </source>
</evidence>
<dbReference type="InterPro" id="IPR011050">
    <property type="entry name" value="Pectin_lyase_fold/virulence"/>
</dbReference>
<dbReference type="GO" id="GO:0071555">
    <property type="term" value="P:cell wall organization"/>
    <property type="evidence" value="ECO:0007669"/>
    <property type="project" value="UniProtKB-KW"/>
</dbReference>
<dbReference type="PANTHER" id="PTHR31375">
    <property type="match status" value="1"/>
</dbReference>
<dbReference type="Gene3D" id="2.160.20.10">
    <property type="entry name" value="Single-stranded right-handed beta-helix, Pectin lyase-like"/>
    <property type="match status" value="2"/>
</dbReference>
<keyword evidence="10" id="KW-0732">Signal</keyword>
<evidence type="ECO:0000256" key="10">
    <source>
        <dbReference type="SAM" id="SignalP"/>
    </source>
</evidence>
<dbReference type="Proteomes" id="UP000245207">
    <property type="component" value="Unassembled WGS sequence"/>
</dbReference>
<dbReference type="PROSITE" id="PS00502">
    <property type="entry name" value="POLYGALACTURONASE"/>
    <property type="match status" value="2"/>
</dbReference>
<keyword evidence="12" id="KW-1185">Reference proteome</keyword>
<keyword evidence="5 9" id="KW-0378">Hydrolase</keyword>
<keyword evidence="4" id="KW-0964">Secreted</keyword>
<reference evidence="11 12" key="1">
    <citation type="journal article" date="2018" name="Mol. Plant">
        <title>The genome of Artemisia annua provides insight into the evolution of Asteraceae family and artemisinin biosynthesis.</title>
        <authorList>
            <person name="Shen Q."/>
            <person name="Zhang L."/>
            <person name="Liao Z."/>
            <person name="Wang S."/>
            <person name="Yan T."/>
            <person name="Shi P."/>
            <person name="Liu M."/>
            <person name="Fu X."/>
            <person name="Pan Q."/>
            <person name="Wang Y."/>
            <person name="Lv Z."/>
            <person name="Lu X."/>
            <person name="Zhang F."/>
            <person name="Jiang W."/>
            <person name="Ma Y."/>
            <person name="Chen M."/>
            <person name="Hao X."/>
            <person name="Li L."/>
            <person name="Tang Y."/>
            <person name="Lv G."/>
            <person name="Zhou Y."/>
            <person name="Sun X."/>
            <person name="Brodelius P.E."/>
            <person name="Rose J.K.C."/>
            <person name="Tang K."/>
        </authorList>
    </citation>
    <scope>NUCLEOTIDE SEQUENCE [LARGE SCALE GENOMIC DNA]</scope>
    <source>
        <strain evidence="12">cv. Huhao1</strain>
        <tissue evidence="11">Leaf</tissue>
    </source>
</reference>
<keyword evidence="6 9" id="KW-0326">Glycosidase</keyword>
<proteinExistence type="inferred from homology"/>
<dbReference type="OrthoDB" id="187139at2759"/>
<comment type="caution">
    <text evidence="11">The sequence shown here is derived from an EMBL/GenBank/DDBJ whole genome shotgun (WGS) entry which is preliminary data.</text>
</comment>
<dbReference type="EMBL" id="PKPP01003282">
    <property type="protein sequence ID" value="PWA70221.1"/>
    <property type="molecule type" value="Genomic_DNA"/>
</dbReference>
<dbReference type="GO" id="GO:0004650">
    <property type="term" value="F:polygalacturonase activity"/>
    <property type="evidence" value="ECO:0007669"/>
    <property type="project" value="InterPro"/>
</dbReference>
<evidence type="ECO:0000256" key="8">
    <source>
        <dbReference type="PROSITE-ProRule" id="PRU10052"/>
    </source>
</evidence>
<feature type="active site" evidence="8">
    <location>
        <position position="589"/>
    </location>
</feature>
<dbReference type="AlphaFoldDB" id="A0A2U1N9P8"/>
<comment type="subcellular location">
    <subcellularLocation>
        <location evidence="1">Secreted</location>
        <location evidence="1">Cell wall</location>
    </subcellularLocation>
</comment>
<dbReference type="InterPro" id="IPR012334">
    <property type="entry name" value="Pectin_lyas_fold"/>
</dbReference>
<evidence type="ECO:0000256" key="4">
    <source>
        <dbReference type="ARBA" id="ARBA00022525"/>
    </source>
</evidence>
<evidence type="ECO:0000256" key="5">
    <source>
        <dbReference type="ARBA" id="ARBA00022801"/>
    </source>
</evidence>
<evidence type="ECO:0000256" key="9">
    <source>
        <dbReference type="RuleBase" id="RU361169"/>
    </source>
</evidence>
<dbReference type="FunFam" id="2.160.20.10:FF:000004">
    <property type="entry name" value="Pectin lyase-like superfamily protein"/>
    <property type="match status" value="2"/>
</dbReference>
<evidence type="ECO:0000313" key="12">
    <source>
        <dbReference type="Proteomes" id="UP000245207"/>
    </source>
</evidence>
<accession>A0A2U1N9P8</accession>
<evidence type="ECO:0000256" key="7">
    <source>
        <dbReference type="ARBA" id="ARBA00023316"/>
    </source>
</evidence>
<comment type="similarity">
    <text evidence="2 9">Belongs to the glycosyl hydrolase 28 family.</text>
</comment>
<sequence>MGNDSSIRVAVFCLFLMRLIAKNHAIIVDVKTKGAKADGKTDDGPAIVAAWTAACAAEPPSSLVLPPGTYLASSMVMKGPCKGPIEIKATGAILKAPPELEKFKTDSWINIESVDKLTLTGGTFDGQGQATWASNRCHDSEKTCTIPVNLRLSHLTNSMFKDFTSANSKNFHIALWGCDNSKFHNITIDAPANSINTDGFHIARLTGLNITNSRIRTGDDCISFGDGSKNVGIEKLTCGPGHGISIGSLGKYPNEQPVQGVWIKNCTITGTVNGVRIKTWPGADSHPGTASDLHFEDIIMDNVANPILIDQEYCPNNACKYQKTAPSKVKLSNVSFKKIKGTSTTKCAVKLACSSGAPCDNVEVADINLVFKGAGGGAATFECSNVKPEVGGQNVPPACAACAAEPPSSLVLPPGTYLASSMVMKGPCKGPIEIKATGAIVKAPPELEKFKTDSWINIESVDKLTLTGGTFDGQGQATWASNRCHDSEKTCTIPVNLRLSHLKNSMFKDFTSANSKNFHIALWGCDNSKFHNITIDAPANSINTDGFHIARLTGLNITNSRIRTGDDCISFGDGSKNVGIEKLTCGPGHGISIGSLGKYPNEQPVQGIWIKNCTIIGSINGVRIKTWPGADSHPGTASDLHFEDIIMDKVGNPILIDQEYCPNNACKKTAPSKVKLSNVSFKKIKGTSTTKYAVKLVCSSVAPCNNVEVADINLVFKGGAATFECSNVKPKVGGQNVPPVCPGAPKQLTTL</sequence>
<dbReference type="InterPro" id="IPR000743">
    <property type="entry name" value="Glyco_hydro_28"/>
</dbReference>
<name>A0A2U1N9P8_ARTAN</name>
<evidence type="ECO:0000256" key="6">
    <source>
        <dbReference type="ARBA" id="ARBA00023295"/>
    </source>
</evidence>
<keyword evidence="7" id="KW-0961">Cell wall biogenesis/degradation</keyword>
<organism evidence="11 12">
    <name type="scientific">Artemisia annua</name>
    <name type="common">Sweet wormwood</name>
    <dbReference type="NCBI Taxonomy" id="35608"/>
    <lineage>
        <taxon>Eukaryota</taxon>
        <taxon>Viridiplantae</taxon>
        <taxon>Streptophyta</taxon>
        <taxon>Embryophyta</taxon>
        <taxon>Tracheophyta</taxon>
        <taxon>Spermatophyta</taxon>
        <taxon>Magnoliopsida</taxon>
        <taxon>eudicotyledons</taxon>
        <taxon>Gunneridae</taxon>
        <taxon>Pentapetalae</taxon>
        <taxon>asterids</taxon>
        <taxon>campanulids</taxon>
        <taxon>Asterales</taxon>
        <taxon>Asteraceae</taxon>
        <taxon>Asteroideae</taxon>
        <taxon>Anthemideae</taxon>
        <taxon>Artemisiinae</taxon>
        <taxon>Artemisia</taxon>
    </lineage>
</organism>
<evidence type="ECO:0008006" key="13">
    <source>
        <dbReference type="Google" id="ProtNLM"/>
    </source>
</evidence>
<dbReference type="STRING" id="35608.A0A2U1N9P8"/>
<feature type="active site" evidence="8">
    <location>
        <position position="242"/>
    </location>
</feature>
<evidence type="ECO:0000256" key="1">
    <source>
        <dbReference type="ARBA" id="ARBA00004191"/>
    </source>
</evidence>
<protein>
    <recommendedName>
        <fullName evidence="13">Pectin lyase-like superfamily protein</fullName>
    </recommendedName>
</protein>
<dbReference type="SMART" id="SM00710">
    <property type="entry name" value="PbH1"/>
    <property type="match status" value="8"/>
</dbReference>
<keyword evidence="3" id="KW-0134">Cell wall</keyword>
<dbReference type="Pfam" id="PF00295">
    <property type="entry name" value="Glyco_hydro_28"/>
    <property type="match status" value="2"/>
</dbReference>
<feature type="chain" id="PRO_5015402069" description="Pectin lyase-like superfamily protein" evidence="10">
    <location>
        <begin position="26"/>
        <end position="751"/>
    </location>
</feature>
<dbReference type="GO" id="GO:0005975">
    <property type="term" value="P:carbohydrate metabolic process"/>
    <property type="evidence" value="ECO:0007669"/>
    <property type="project" value="InterPro"/>
</dbReference>
<feature type="signal peptide" evidence="10">
    <location>
        <begin position="1"/>
        <end position="25"/>
    </location>
</feature>
<evidence type="ECO:0000313" key="11">
    <source>
        <dbReference type="EMBL" id="PWA70221.1"/>
    </source>
</evidence>